<reference evidence="3" key="1">
    <citation type="journal article" date="2023" name="Commun. Biol.">
        <title>Genome analysis of Parmales, the sister group of diatoms, reveals the evolutionary specialization of diatoms from phago-mixotrophs to photoautotrophs.</title>
        <authorList>
            <person name="Ban H."/>
            <person name="Sato S."/>
            <person name="Yoshikawa S."/>
            <person name="Yamada K."/>
            <person name="Nakamura Y."/>
            <person name="Ichinomiya M."/>
            <person name="Sato N."/>
            <person name="Blanc-Mathieu R."/>
            <person name="Endo H."/>
            <person name="Kuwata A."/>
            <person name="Ogata H."/>
        </authorList>
    </citation>
    <scope>NUCLEOTIDE SEQUENCE [LARGE SCALE GENOMIC DNA]</scope>
</reference>
<accession>A0A9W7EGR0</accession>
<dbReference type="Proteomes" id="UP001162640">
    <property type="component" value="Unassembled WGS sequence"/>
</dbReference>
<comment type="caution">
    <text evidence="2">The sequence shown here is derived from an EMBL/GenBank/DDBJ whole genome shotgun (WGS) entry which is preliminary data.</text>
</comment>
<feature type="chain" id="PRO_5040799205" evidence="1">
    <location>
        <begin position="26"/>
        <end position="588"/>
    </location>
</feature>
<keyword evidence="1" id="KW-0732">Signal</keyword>
<evidence type="ECO:0000313" key="2">
    <source>
        <dbReference type="EMBL" id="GMH78273.1"/>
    </source>
</evidence>
<organism evidence="2 3">
    <name type="scientific">Triparma laevis f. inornata</name>
    <dbReference type="NCBI Taxonomy" id="1714386"/>
    <lineage>
        <taxon>Eukaryota</taxon>
        <taxon>Sar</taxon>
        <taxon>Stramenopiles</taxon>
        <taxon>Ochrophyta</taxon>
        <taxon>Bolidophyceae</taxon>
        <taxon>Parmales</taxon>
        <taxon>Triparmaceae</taxon>
        <taxon>Triparma</taxon>
    </lineage>
</organism>
<gene>
    <name evidence="2" type="ORF">TL16_g07735</name>
</gene>
<feature type="signal peptide" evidence="1">
    <location>
        <begin position="1"/>
        <end position="25"/>
    </location>
</feature>
<proteinExistence type="predicted"/>
<evidence type="ECO:0000256" key="1">
    <source>
        <dbReference type="SAM" id="SignalP"/>
    </source>
</evidence>
<dbReference type="EMBL" id="BLQM01000247">
    <property type="protein sequence ID" value="GMH78273.1"/>
    <property type="molecule type" value="Genomic_DNA"/>
</dbReference>
<sequence>MSLAPSVPTLLLLLLLLLLLHFSRTFQFLPPISHKPSSPSLPPLHLKKPSSYIPSPPSLHTLSKLTHPSSQSLNLTLSVLPLIPKLNPKSNLIFHSKLKKLHPETLPEFCKSLNVDPNFLSQLDLINCLSLINTFLLSPSSKKLASFCRRSLKLLAQSIHKTLTPHEIKSITFNLPTSNPTSFYLNYTRDVLKFLPPVTAVNLGCDLGYVDCRILDRCEVEGDLKAEGDLRLLFNLVFGKFKVYNGPIKLLKKEYVNSMLSNLEGMSVFDEYKTRDILKILKILKSRSNYTSLKTGLLQTLLARNVEIDDCLRLLPILNFYSRGFEVNFDNIYETLESSNLDFNQTLKLLHNRIDSTSYLNVLSSNIPVLLTPPTKKIPEILNLLSRIPSNQFNGIFDVLSSRLILPGVEIEVEWMIGVVESAGRVGLRDDSVEETVYVKTVDVFVPLIVLQLEEIERLKINQEHVKELCFKVLNFEMEFTTVEAGNVIWGLAKIFNYHTARNVDREVLGVVDLMLDVVESGECSAQSVAVVLWGAERLERGERGRRVFERFTVESLGIENLVMGGEIEVEDVEEVEEVEEDEDEENV</sequence>
<name>A0A9W7EGR0_9STRA</name>
<evidence type="ECO:0000313" key="3">
    <source>
        <dbReference type="Proteomes" id="UP001162640"/>
    </source>
</evidence>
<protein>
    <submittedName>
        <fullName evidence="2">Uncharacterized protein</fullName>
    </submittedName>
</protein>
<dbReference type="AlphaFoldDB" id="A0A9W7EGR0"/>